<name>A0A9P0DKU0_PHACE</name>
<dbReference type="PANTHER" id="PTHR24276">
    <property type="entry name" value="POLYSERASE-RELATED"/>
    <property type="match status" value="1"/>
</dbReference>
<dbReference type="Gene3D" id="2.40.10.10">
    <property type="entry name" value="Trypsin-like serine proteases"/>
    <property type="match status" value="1"/>
</dbReference>
<comment type="subcellular location">
    <subcellularLocation>
        <location evidence="1">Secreted</location>
        <location evidence="1">Extracellular space</location>
    </subcellularLocation>
</comment>
<protein>
    <recommendedName>
        <fullName evidence="9">Peptidase S1 domain-containing protein</fullName>
    </recommendedName>
</protein>
<evidence type="ECO:0000256" key="6">
    <source>
        <dbReference type="ARBA" id="ARBA00023157"/>
    </source>
</evidence>
<keyword evidence="3 7" id="KW-0645">Protease</keyword>
<dbReference type="Proteomes" id="UP001153737">
    <property type="component" value="Chromosome 15"/>
</dbReference>
<dbReference type="InterPro" id="IPR018114">
    <property type="entry name" value="TRYPSIN_HIS"/>
</dbReference>
<dbReference type="GO" id="GO:0006508">
    <property type="term" value="P:proteolysis"/>
    <property type="evidence" value="ECO:0007669"/>
    <property type="project" value="UniProtKB-KW"/>
</dbReference>
<dbReference type="InterPro" id="IPR009003">
    <property type="entry name" value="Peptidase_S1_PA"/>
</dbReference>
<dbReference type="PROSITE" id="PS50240">
    <property type="entry name" value="TRYPSIN_DOM"/>
    <property type="match status" value="1"/>
</dbReference>
<dbReference type="InterPro" id="IPR043504">
    <property type="entry name" value="Peptidase_S1_PA_chymotrypsin"/>
</dbReference>
<dbReference type="EMBL" id="OU896721">
    <property type="protein sequence ID" value="CAH1154053.1"/>
    <property type="molecule type" value="Genomic_DNA"/>
</dbReference>
<feature type="signal peptide" evidence="8">
    <location>
        <begin position="1"/>
        <end position="17"/>
    </location>
</feature>
<keyword evidence="8" id="KW-0732">Signal</keyword>
<proteinExistence type="inferred from homology"/>
<reference evidence="10" key="2">
    <citation type="submission" date="2022-10" db="EMBL/GenBank/DDBJ databases">
        <authorList>
            <consortium name="ENA_rothamsted_submissions"/>
            <consortium name="culmorum"/>
            <person name="King R."/>
        </authorList>
    </citation>
    <scope>NUCLEOTIDE SEQUENCE</scope>
</reference>
<evidence type="ECO:0000259" key="9">
    <source>
        <dbReference type="PROSITE" id="PS50240"/>
    </source>
</evidence>
<dbReference type="GO" id="GO:0004252">
    <property type="term" value="F:serine-type endopeptidase activity"/>
    <property type="evidence" value="ECO:0007669"/>
    <property type="project" value="InterPro"/>
</dbReference>
<gene>
    <name evidence="10" type="ORF">PHAECO_LOCUS4709</name>
</gene>
<evidence type="ECO:0000256" key="3">
    <source>
        <dbReference type="ARBA" id="ARBA00022670"/>
    </source>
</evidence>
<dbReference type="FunFam" id="2.40.10.10:FF:000036">
    <property type="entry name" value="Trypsin beta"/>
    <property type="match status" value="1"/>
</dbReference>
<accession>A0A9P0DKU0</accession>
<keyword evidence="5 7" id="KW-0720">Serine protease</keyword>
<comment type="similarity">
    <text evidence="2">Belongs to the peptidase S1 family.</text>
</comment>
<dbReference type="PANTHER" id="PTHR24276:SF91">
    <property type="entry name" value="AT26814P-RELATED"/>
    <property type="match status" value="1"/>
</dbReference>
<dbReference type="SUPFAM" id="SSF50494">
    <property type="entry name" value="Trypsin-like serine proteases"/>
    <property type="match status" value="1"/>
</dbReference>
<dbReference type="OrthoDB" id="5565075at2759"/>
<keyword evidence="4 7" id="KW-0378">Hydrolase</keyword>
<dbReference type="InterPro" id="IPR033116">
    <property type="entry name" value="TRYPSIN_SER"/>
</dbReference>
<keyword evidence="11" id="KW-1185">Reference proteome</keyword>
<evidence type="ECO:0000256" key="5">
    <source>
        <dbReference type="ARBA" id="ARBA00022825"/>
    </source>
</evidence>
<dbReference type="SMART" id="SM00020">
    <property type="entry name" value="Tryp_SPc"/>
    <property type="match status" value="1"/>
</dbReference>
<feature type="domain" description="Peptidase S1" evidence="9">
    <location>
        <begin position="41"/>
        <end position="271"/>
    </location>
</feature>
<evidence type="ECO:0000256" key="7">
    <source>
        <dbReference type="RuleBase" id="RU363034"/>
    </source>
</evidence>
<dbReference type="Pfam" id="PF00089">
    <property type="entry name" value="Trypsin"/>
    <property type="match status" value="1"/>
</dbReference>
<evidence type="ECO:0000256" key="8">
    <source>
        <dbReference type="SAM" id="SignalP"/>
    </source>
</evidence>
<evidence type="ECO:0000256" key="2">
    <source>
        <dbReference type="ARBA" id="ARBA00007664"/>
    </source>
</evidence>
<evidence type="ECO:0000256" key="1">
    <source>
        <dbReference type="ARBA" id="ARBA00004239"/>
    </source>
</evidence>
<evidence type="ECO:0000313" key="10">
    <source>
        <dbReference type="EMBL" id="CAH1154053.1"/>
    </source>
</evidence>
<organism evidence="10 11">
    <name type="scientific">Phaedon cochleariae</name>
    <name type="common">Mustard beetle</name>
    <dbReference type="NCBI Taxonomy" id="80249"/>
    <lineage>
        <taxon>Eukaryota</taxon>
        <taxon>Metazoa</taxon>
        <taxon>Ecdysozoa</taxon>
        <taxon>Arthropoda</taxon>
        <taxon>Hexapoda</taxon>
        <taxon>Insecta</taxon>
        <taxon>Pterygota</taxon>
        <taxon>Neoptera</taxon>
        <taxon>Endopterygota</taxon>
        <taxon>Coleoptera</taxon>
        <taxon>Polyphaga</taxon>
        <taxon>Cucujiformia</taxon>
        <taxon>Chrysomeloidea</taxon>
        <taxon>Chrysomelidae</taxon>
        <taxon>Chrysomelinae</taxon>
        <taxon>Chrysomelini</taxon>
        <taxon>Phaedon</taxon>
    </lineage>
</organism>
<reference evidence="10" key="1">
    <citation type="submission" date="2022-01" db="EMBL/GenBank/DDBJ databases">
        <authorList>
            <person name="King R."/>
        </authorList>
    </citation>
    <scope>NUCLEOTIDE SEQUENCE</scope>
</reference>
<dbReference type="AlphaFoldDB" id="A0A9P0DKU0"/>
<dbReference type="PROSITE" id="PS00135">
    <property type="entry name" value="TRYPSIN_SER"/>
    <property type="match status" value="1"/>
</dbReference>
<dbReference type="InterPro" id="IPR050430">
    <property type="entry name" value="Peptidase_S1"/>
</dbReference>
<feature type="chain" id="PRO_5040139928" description="Peptidase S1 domain-containing protein" evidence="8">
    <location>
        <begin position="18"/>
        <end position="303"/>
    </location>
</feature>
<dbReference type="PRINTS" id="PR00722">
    <property type="entry name" value="CHYMOTRYPSIN"/>
</dbReference>
<sequence length="303" mass="33410">MKILFVLCAFILTEVKLQEHDDPLNSFLHLKKNVFKMEPRIIGGADVLPHSYPFQAVLYITYKKRLYLCGGTLIDPRWILTAAHCVHSNNMVIDIILGAHNLTNLGAQDTIQKFRSTSYRKHPRYNNRLKLNDIALIKLPENAILNEYVNVVPISNGKNNYAGEMGTILGWGTTDDGTLPKTLKSVTVKVMSNRACKWTSPVLIQAVKQSHVCVSGAGPKGGCGGDSGGPLLVNGTQIGVASFIVNSCTMGMPTVFTRLNQFNDWIIKNINSNSDEVANVGDIVVRFVDAIFAFISFIVNLLF</sequence>
<dbReference type="InterPro" id="IPR001314">
    <property type="entry name" value="Peptidase_S1A"/>
</dbReference>
<dbReference type="PROSITE" id="PS00134">
    <property type="entry name" value="TRYPSIN_HIS"/>
    <property type="match status" value="1"/>
</dbReference>
<dbReference type="CDD" id="cd00190">
    <property type="entry name" value="Tryp_SPc"/>
    <property type="match status" value="1"/>
</dbReference>
<dbReference type="InterPro" id="IPR001254">
    <property type="entry name" value="Trypsin_dom"/>
</dbReference>
<dbReference type="GO" id="GO:0005576">
    <property type="term" value="C:extracellular region"/>
    <property type="evidence" value="ECO:0007669"/>
    <property type="project" value="UniProtKB-SubCell"/>
</dbReference>
<keyword evidence="6" id="KW-1015">Disulfide bond</keyword>
<evidence type="ECO:0000313" key="11">
    <source>
        <dbReference type="Proteomes" id="UP001153737"/>
    </source>
</evidence>
<evidence type="ECO:0000256" key="4">
    <source>
        <dbReference type="ARBA" id="ARBA00022801"/>
    </source>
</evidence>